<proteinExistence type="evidence at protein level"/>
<evidence type="ECO:0000313" key="2">
    <source>
        <dbReference type="EMBL" id="PCF55347.1"/>
    </source>
</evidence>
<feature type="chain" id="PRO_5012788386" description="SPIN family peroxidase inhibitor" evidence="1">
    <location>
        <begin position="28"/>
        <end position="100"/>
    </location>
</feature>
<sequence>MKKTLVAGFAVAALSTGIFAVSNEANAQVTSQNGIILHDDSRMLDHELQYVDVLINPNANPQTKERLKAYFESQGLNTVSEIVQKAKQDGLDTSKYDHLI</sequence>
<evidence type="ECO:0007829" key="4">
    <source>
        <dbReference type="PDB" id="6BMT"/>
    </source>
</evidence>
<dbReference type="PDBsum" id="6BMT"/>
<dbReference type="EMBL" id="MWUU01000007">
    <property type="protein sequence ID" value="PCF55347.1"/>
    <property type="molecule type" value="Genomic_DNA"/>
</dbReference>
<keyword evidence="4" id="KW-0002">3D-structure</keyword>
<evidence type="ECO:0000313" key="3">
    <source>
        <dbReference type="Proteomes" id="UP000218335"/>
    </source>
</evidence>
<dbReference type="PDB" id="6BMT">
    <property type="method" value="X-ray"/>
    <property type="resolution" value="2.40 A"/>
    <property type="chains" value="B=1-100"/>
</dbReference>
<protein>
    <recommendedName>
        <fullName evidence="5">SPIN family peroxidase inhibitor</fullName>
    </recommendedName>
</protein>
<dbReference type="SMR" id="A0A2A4GXB5"/>
<organism evidence="2 3">
    <name type="scientific">Staphylococcus delphini</name>
    <dbReference type="NCBI Taxonomy" id="53344"/>
    <lineage>
        <taxon>Bacteria</taxon>
        <taxon>Bacillati</taxon>
        <taxon>Bacillota</taxon>
        <taxon>Bacilli</taxon>
        <taxon>Bacillales</taxon>
        <taxon>Staphylococcaceae</taxon>
        <taxon>Staphylococcus</taxon>
        <taxon>Staphylococcus intermedius group</taxon>
    </lineage>
</organism>
<keyword evidence="1" id="KW-0732">Signal</keyword>
<accession>A0A2A4GXB5</accession>
<dbReference type="NCBIfam" id="NF033694">
    <property type="entry name" value="perox_inhi_SPIN"/>
    <property type="match status" value="1"/>
</dbReference>
<dbReference type="AlphaFoldDB" id="A0A2A4GXB5"/>
<dbReference type="RefSeq" id="WP_019166845.1">
    <property type="nucleotide sequence ID" value="NZ_CP094734.1"/>
</dbReference>
<reference evidence="2 3" key="1">
    <citation type="journal article" date="2017" name="PLoS ONE">
        <title>Development of a real-time PCR for detection of Staphylococcus pseudintermedius using a novel automated comparison of whole-genome sequences.</title>
        <authorList>
            <person name="Verstappen K.M."/>
            <person name="Huijbregts L."/>
            <person name="Spaninks M."/>
            <person name="Wagenaar J.A."/>
            <person name="Fluit A.C."/>
            <person name="Duim B."/>
        </authorList>
    </citation>
    <scope>NUCLEOTIDE SEQUENCE [LARGE SCALE GENOMIC DNA]</scope>
    <source>
        <strain evidence="2 3">215070706401-1</strain>
    </source>
</reference>
<evidence type="ECO:0000256" key="1">
    <source>
        <dbReference type="SAM" id="SignalP"/>
    </source>
</evidence>
<evidence type="ECO:0008006" key="5">
    <source>
        <dbReference type="Google" id="ProtNLM"/>
    </source>
</evidence>
<feature type="signal peptide" evidence="1">
    <location>
        <begin position="1"/>
        <end position="27"/>
    </location>
</feature>
<name>A0A2A4GXB5_9STAP</name>
<dbReference type="GeneID" id="77323865"/>
<reference evidence="4" key="2">
    <citation type="journal article" date="2018" name="Arch. Biochem. Biophys.">
        <title>Identification and structural characterization of a novel myeloperoxidase inhibitor from Staphylococcus delphini.</title>
        <authorList>
            <person name="Ploscariu N.T."/>
            <person name="de Jong N.W.M."/>
            <person name="van Kessel K.P.M."/>
            <person name="van Strijp J.A.G."/>
            <person name="Geisbrecht B.V."/>
        </authorList>
    </citation>
    <scope>X-RAY CRYSTALLOGRAPHY (2.40 ANGSTROMS)</scope>
</reference>
<dbReference type="Proteomes" id="UP000218335">
    <property type="component" value="Unassembled WGS sequence"/>
</dbReference>
<gene>
    <name evidence="2" type="ORF">B5C08_06775</name>
</gene>
<comment type="caution">
    <text evidence="2">The sequence shown here is derived from an EMBL/GenBank/DDBJ whole genome shotgun (WGS) entry which is preliminary data.</text>
</comment>